<reference evidence="1 2" key="1">
    <citation type="submission" date="2018-01" db="EMBL/GenBank/DDBJ databases">
        <title>The draft genome sequence of Halioglobus lutimaris HF004.</title>
        <authorList>
            <person name="Du Z.-J."/>
            <person name="Shi M.-J."/>
        </authorList>
    </citation>
    <scope>NUCLEOTIDE SEQUENCE [LARGE SCALE GENOMIC DNA]</scope>
    <source>
        <strain evidence="1 2">HF004</strain>
    </source>
</reference>
<protein>
    <submittedName>
        <fullName evidence="1">3-hydroxylacyl-ACP dehydratase</fullName>
    </submittedName>
</protein>
<organism evidence="1 2">
    <name type="scientific">Pseudohalioglobus lutimaris</name>
    <dbReference type="NCBI Taxonomy" id="1737061"/>
    <lineage>
        <taxon>Bacteria</taxon>
        <taxon>Pseudomonadati</taxon>
        <taxon>Pseudomonadota</taxon>
        <taxon>Gammaproteobacteria</taxon>
        <taxon>Cellvibrionales</taxon>
        <taxon>Halieaceae</taxon>
        <taxon>Pseudohalioglobus</taxon>
    </lineage>
</organism>
<keyword evidence="2" id="KW-1185">Reference proteome</keyword>
<accession>A0A2N5WZR1</accession>
<comment type="caution">
    <text evidence="1">The sequence shown here is derived from an EMBL/GenBank/DDBJ whole genome shotgun (WGS) entry which is preliminary data.</text>
</comment>
<sequence length="133" mass="14386">MVLLDEVCEHSDEHIACRVKVRADGLFDSGGAVPSWLGIEYMAQAVAAFSGYAARLRGENVKIGFLLGTRRFETSAASFTCGETVTVRARQVVLAGGGMSAFECAVSGKHIEQRAMLSVYEPDEENPILESDR</sequence>
<dbReference type="SUPFAM" id="SSF54637">
    <property type="entry name" value="Thioesterase/thiol ester dehydrase-isomerase"/>
    <property type="match status" value="1"/>
</dbReference>
<evidence type="ECO:0000313" key="1">
    <source>
        <dbReference type="EMBL" id="PLW67722.1"/>
    </source>
</evidence>
<evidence type="ECO:0000313" key="2">
    <source>
        <dbReference type="Proteomes" id="UP000235005"/>
    </source>
</evidence>
<dbReference type="EMBL" id="PKUS01000025">
    <property type="protein sequence ID" value="PLW67722.1"/>
    <property type="molecule type" value="Genomic_DNA"/>
</dbReference>
<dbReference type="Pfam" id="PF22817">
    <property type="entry name" value="ApeP-like"/>
    <property type="match status" value="1"/>
</dbReference>
<dbReference type="InterPro" id="IPR016776">
    <property type="entry name" value="ApeP-like_dehydratase"/>
</dbReference>
<dbReference type="AlphaFoldDB" id="A0A2N5WZR1"/>
<dbReference type="OrthoDB" id="9800188at2"/>
<dbReference type="Proteomes" id="UP000235005">
    <property type="component" value="Unassembled WGS sequence"/>
</dbReference>
<proteinExistence type="predicted"/>
<gene>
    <name evidence="1" type="ORF">C0039_15785</name>
</gene>
<dbReference type="Gene3D" id="3.10.129.10">
    <property type="entry name" value="Hotdog Thioesterase"/>
    <property type="match status" value="1"/>
</dbReference>
<dbReference type="PIRSF" id="PIRSF020565">
    <property type="entry name" value="3Ho_Ac_ACP_DH_prd"/>
    <property type="match status" value="1"/>
</dbReference>
<dbReference type="InterPro" id="IPR029069">
    <property type="entry name" value="HotDog_dom_sf"/>
</dbReference>
<name>A0A2N5WZR1_9GAMM</name>